<organism evidence="2 3">
    <name type="scientific">Pyrocoelia pectoralis</name>
    <dbReference type="NCBI Taxonomy" id="417401"/>
    <lineage>
        <taxon>Eukaryota</taxon>
        <taxon>Metazoa</taxon>
        <taxon>Ecdysozoa</taxon>
        <taxon>Arthropoda</taxon>
        <taxon>Hexapoda</taxon>
        <taxon>Insecta</taxon>
        <taxon>Pterygota</taxon>
        <taxon>Neoptera</taxon>
        <taxon>Endopterygota</taxon>
        <taxon>Coleoptera</taxon>
        <taxon>Polyphaga</taxon>
        <taxon>Elateriformia</taxon>
        <taxon>Elateroidea</taxon>
        <taxon>Lampyridae</taxon>
        <taxon>Lampyrinae</taxon>
        <taxon>Pyrocoelia</taxon>
    </lineage>
</organism>
<evidence type="ECO:0000313" key="3">
    <source>
        <dbReference type="Proteomes" id="UP001329430"/>
    </source>
</evidence>
<keyword evidence="3" id="KW-1185">Reference proteome</keyword>
<feature type="transmembrane region" description="Helical" evidence="1">
    <location>
        <begin position="56"/>
        <end position="76"/>
    </location>
</feature>
<keyword evidence="1" id="KW-1133">Transmembrane helix</keyword>
<feature type="transmembrane region" description="Helical" evidence="1">
    <location>
        <begin position="119"/>
        <end position="143"/>
    </location>
</feature>
<evidence type="ECO:0000313" key="2">
    <source>
        <dbReference type="EMBL" id="KAK5641440.1"/>
    </source>
</evidence>
<dbReference type="Proteomes" id="UP001329430">
    <property type="component" value="Chromosome 7"/>
</dbReference>
<name>A0AAN7V3J4_9COLE</name>
<dbReference type="EMBL" id="JAVRBK010000007">
    <property type="protein sequence ID" value="KAK5641440.1"/>
    <property type="molecule type" value="Genomic_DNA"/>
</dbReference>
<sequence length="163" mass="18755">MHRHQSDMLVKTPELAQPVNKRNLYMGGLTFAFLFSSLITSAYIDSNFKLSGLSHTFKIHDTLMLVLSILLLARSFSTENPYLMLPWIIITGWNMYYCQYESLLKILTNGTKMKHLSKMATLTFGLIVLTIVTKIILILRVAILGVEMWYQNHLEQATLKKQN</sequence>
<proteinExistence type="predicted"/>
<feature type="transmembrane region" description="Helical" evidence="1">
    <location>
        <begin position="24"/>
        <end position="44"/>
    </location>
</feature>
<comment type="caution">
    <text evidence="2">The sequence shown here is derived from an EMBL/GenBank/DDBJ whole genome shotgun (WGS) entry which is preliminary data.</text>
</comment>
<evidence type="ECO:0000256" key="1">
    <source>
        <dbReference type="SAM" id="Phobius"/>
    </source>
</evidence>
<keyword evidence="1" id="KW-0812">Transmembrane</keyword>
<keyword evidence="1" id="KW-0472">Membrane</keyword>
<dbReference type="AlphaFoldDB" id="A0AAN7V3J4"/>
<protein>
    <submittedName>
        <fullName evidence="2">Uncharacterized protein</fullName>
    </submittedName>
</protein>
<accession>A0AAN7V3J4</accession>
<reference evidence="2 3" key="1">
    <citation type="journal article" date="2024" name="Insects">
        <title>An Improved Chromosome-Level Genome Assembly of the Firefly Pyrocoelia pectoralis.</title>
        <authorList>
            <person name="Fu X."/>
            <person name="Meyer-Rochow V.B."/>
            <person name="Ballantyne L."/>
            <person name="Zhu X."/>
        </authorList>
    </citation>
    <scope>NUCLEOTIDE SEQUENCE [LARGE SCALE GENOMIC DNA]</scope>
    <source>
        <strain evidence="2">XCY_ONT2</strain>
    </source>
</reference>
<gene>
    <name evidence="2" type="ORF">RI129_009987</name>
</gene>